<reference evidence="1 2" key="1">
    <citation type="submission" date="2017-11" db="EMBL/GenBank/DDBJ databases">
        <authorList>
            <person name="Kracher B."/>
        </authorList>
    </citation>
    <scope>NUCLEOTIDE SEQUENCE [LARGE SCALE GENOMIC DNA]</scope>
    <source>
        <strain evidence="1 2">RACE1</strain>
    </source>
</reference>
<dbReference type="EMBL" id="UNSH01000045">
    <property type="protein sequence ID" value="SZF02758.1"/>
    <property type="molecule type" value="Genomic_DNA"/>
</dbReference>
<dbReference type="VEuPathDB" id="FungiDB:BLGHR1_13544"/>
<organism evidence="1 2">
    <name type="scientific">Blumeria hordei</name>
    <name type="common">Barley powdery mildew</name>
    <name type="synonym">Blumeria graminis f. sp. hordei</name>
    <dbReference type="NCBI Taxonomy" id="2867405"/>
    <lineage>
        <taxon>Eukaryota</taxon>
        <taxon>Fungi</taxon>
        <taxon>Dikarya</taxon>
        <taxon>Ascomycota</taxon>
        <taxon>Pezizomycotina</taxon>
        <taxon>Leotiomycetes</taxon>
        <taxon>Erysiphales</taxon>
        <taxon>Erysiphaceae</taxon>
        <taxon>Blumeria</taxon>
    </lineage>
</organism>
<sequence length="52" mass="6001">MAKTTDRIRVKSPKQILPTLILIKRPQHIQVVYAACRLRSNDIELFVPLTSQ</sequence>
<gene>
    <name evidence="1" type="ORF">BLGHR1_13544</name>
</gene>
<evidence type="ECO:0000313" key="1">
    <source>
        <dbReference type="EMBL" id="SZF02758.1"/>
    </source>
</evidence>
<evidence type="ECO:0000313" key="2">
    <source>
        <dbReference type="Proteomes" id="UP000275772"/>
    </source>
</evidence>
<name>A0A383USU5_BLUHO</name>
<dbReference type="Proteomes" id="UP000275772">
    <property type="component" value="Unassembled WGS sequence"/>
</dbReference>
<protein>
    <submittedName>
        <fullName evidence="1">Uncharacterized protein</fullName>
    </submittedName>
</protein>
<accession>A0A383USU5</accession>
<dbReference type="AlphaFoldDB" id="A0A383USU5"/>
<proteinExistence type="predicted"/>